<dbReference type="Proteomes" id="UP000027308">
    <property type="component" value="Chromosome"/>
</dbReference>
<dbReference type="EMBL" id="CP007637">
    <property type="protein sequence ID" value="AIB37947.1"/>
    <property type="molecule type" value="Genomic_DNA"/>
</dbReference>
<gene>
    <name evidence="1" type="ORF">PS417_20660</name>
</gene>
<name>A0A1N7U4U6_9PSED</name>
<protein>
    <submittedName>
        <fullName evidence="1">Uncharacterized protein</fullName>
    </submittedName>
</protein>
<accession>A0A1N7U4U6</accession>
<proteinExistence type="predicted"/>
<organism evidence="1 2">
    <name type="scientific">Pseudomonas simiae</name>
    <dbReference type="NCBI Taxonomy" id="321846"/>
    <lineage>
        <taxon>Bacteria</taxon>
        <taxon>Pseudomonadati</taxon>
        <taxon>Pseudomonadota</taxon>
        <taxon>Gammaproteobacteria</taxon>
        <taxon>Pseudomonadales</taxon>
        <taxon>Pseudomonadaceae</taxon>
        <taxon>Pseudomonas</taxon>
    </lineage>
</organism>
<sequence length="172" mass="19479">MIDHQAAWAVFQTCRKSSLVGVYQRRVSPTISKALSDQRLDTSSTQIGPGSLSEIQTLRHFSTLHCVVCWQSKLMTSYHASAHFKNEFTPFGRFSSPPGDYHITRVGRLGITRERCGNVFPRPAQRYCNALKPPTRKMHMKVGLNNYMFMIQSPSESEQAIGMAYEMVCLTD</sequence>
<evidence type="ECO:0000313" key="1">
    <source>
        <dbReference type="EMBL" id="AIB37947.1"/>
    </source>
</evidence>
<evidence type="ECO:0000313" key="2">
    <source>
        <dbReference type="Proteomes" id="UP000027308"/>
    </source>
</evidence>
<dbReference type="AlphaFoldDB" id="A0A1N7U4U6"/>
<reference evidence="1 2" key="1">
    <citation type="submission" date="2014-05" db="EMBL/GenBank/DDBJ databases">
        <title>Pseudomonas simiae WCS417.</title>
        <authorList>
            <person name="Berendsen R.L."/>
        </authorList>
    </citation>
    <scope>NUCLEOTIDE SEQUENCE [LARGE SCALE GENOMIC DNA]</scope>
    <source>
        <strain evidence="1 2">WCS417</strain>
    </source>
</reference>